<dbReference type="AlphaFoldDB" id="A0A2P2KD68"/>
<name>A0A2P2KD68_RHIMU</name>
<sequence length="73" mass="8561">MFHCYYIYGLFSFTYSSNSGLLLLLLLTYVGNMVENFGMTMVSSLFFLGFKRNRCWLLNWQAGCEKQRCDFGI</sequence>
<proteinExistence type="predicted"/>
<feature type="transmembrane region" description="Helical" evidence="1">
    <location>
        <begin position="20"/>
        <end position="48"/>
    </location>
</feature>
<protein>
    <submittedName>
        <fullName evidence="2">Uncharacterized protein MANES_16G044800</fullName>
    </submittedName>
</protein>
<organism evidence="2">
    <name type="scientific">Rhizophora mucronata</name>
    <name type="common">Asiatic mangrove</name>
    <dbReference type="NCBI Taxonomy" id="61149"/>
    <lineage>
        <taxon>Eukaryota</taxon>
        <taxon>Viridiplantae</taxon>
        <taxon>Streptophyta</taxon>
        <taxon>Embryophyta</taxon>
        <taxon>Tracheophyta</taxon>
        <taxon>Spermatophyta</taxon>
        <taxon>Magnoliopsida</taxon>
        <taxon>eudicotyledons</taxon>
        <taxon>Gunneridae</taxon>
        <taxon>Pentapetalae</taxon>
        <taxon>rosids</taxon>
        <taxon>fabids</taxon>
        <taxon>Malpighiales</taxon>
        <taxon>Rhizophoraceae</taxon>
        <taxon>Rhizophora</taxon>
    </lineage>
</organism>
<keyword evidence="1" id="KW-0812">Transmembrane</keyword>
<keyword evidence="1" id="KW-0472">Membrane</keyword>
<evidence type="ECO:0000313" key="2">
    <source>
        <dbReference type="EMBL" id="MBX03649.1"/>
    </source>
</evidence>
<evidence type="ECO:0000256" key="1">
    <source>
        <dbReference type="SAM" id="Phobius"/>
    </source>
</evidence>
<dbReference type="EMBL" id="GGEC01023165">
    <property type="protein sequence ID" value="MBX03649.1"/>
    <property type="molecule type" value="Transcribed_RNA"/>
</dbReference>
<accession>A0A2P2KD68</accession>
<keyword evidence="1" id="KW-1133">Transmembrane helix</keyword>
<reference evidence="2" key="1">
    <citation type="submission" date="2018-02" db="EMBL/GenBank/DDBJ databases">
        <title>Rhizophora mucronata_Transcriptome.</title>
        <authorList>
            <person name="Meera S.P."/>
            <person name="Sreeshan A."/>
            <person name="Augustine A."/>
        </authorList>
    </citation>
    <scope>NUCLEOTIDE SEQUENCE</scope>
    <source>
        <tissue evidence="2">Leaf</tissue>
    </source>
</reference>